<organism evidence="4 5">
    <name type="scientific">Gaopeijia maritima</name>
    <dbReference type="NCBI Taxonomy" id="3119007"/>
    <lineage>
        <taxon>Bacteria</taxon>
        <taxon>Pseudomonadati</taxon>
        <taxon>Gemmatimonadota</taxon>
        <taxon>Longimicrobiia</taxon>
        <taxon>Gaopeijiales</taxon>
        <taxon>Gaopeijiaceae</taxon>
        <taxon>Gaopeijia</taxon>
    </lineage>
</organism>
<dbReference type="PANTHER" id="PTHR30005:SF0">
    <property type="entry name" value="RETROGRADE REGULATION PROTEIN 2"/>
    <property type="match status" value="1"/>
</dbReference>
<dbReference type="Gene3D" id="3.30.420.150">
    <property type="entry name" value="Exopolyphosphatase. Domain 2"/>
    <property type="match status" value="1"/>
</dbReference>
<dbReference type="InterPro" id="IPR003695">
    <property type="entry name" value="Ppx_GppA_N"/>
</dbReference>
<dbReference type="PANTHER" id="PTHR30005">
    <property type="entry name" value="EXOPOLYPHOSPHATASE"/>
    <property type="match status" value="1"/>
</dbReference>
<dbReference type="SUPFAM" id="SSF53067">
    <property type="entry name" value="Actin-like ATPase domain"/>
    <property type="match status" value="2"/>
</dbReference>
<dbReference type="RefSeq" id="WP_405277549.1">
    <property type="nucleotide sequence ID" value="NZ_JBBHLI010000004.1"/>
</dbReference>
<name>A0ABU9E989_9BACT</name>
<feature type="domain" description="Ppx/GppA phosphatase C-terminal" evidence="3">
    <location>
        <begin position="328"/>
        <end position="476"/>
    </location>
</feature>
<evidence type="ECO:0000313" key="4">
    <source>
        <dbReference type="EMBL" id="MEK9501303.1"/>
    </source>
</evidence>
<evidence type="ECO:0000313" key="5">
    <source>
        <dbReference type="Proteomes" id="UP001484239"/>
    </source>
</evidence>
<dbReference type="Proteomes" id="UP001484239">
    <property type="component" value="Unassembled WGS sequence"/>
</dbReference>
<reference evidence="4 5" key="1">
    <citation type="submission" date="2024-02" db="EMBL/GenBank/DDBJ databases">
        <title>A novel Gemmatimonadota bacterium.</title>
        <authorList>
            <person name="Du Z.-J."/>
            <person name="Ye Y.-Q."/>
        </authorList>
    </citation>
    <scope>NUCLEOTIDE SEQUENCE [LARGE SCALE GENOMIC DNA]</scope>
    <source>
        <strain evidence="4 5">DH-20</strain>
    </source>
</reference>
<sequence length="520" mass="57822">MSLDSRFPFRVAAIDVGSNAIRFVVAEFVAPGNWMELEVQRVPVRLGHGVFLTGQLDPRAMAAAVEAMGAFRRSIDTLGVPRYRAVATSAVRESRNGGEFVDWVRRETGIQLETITGSEEARLVWIAVRNRVALDDRAWVTVDLGGGSLEVSLVSSEGIHWAESHTMGTVRLLEDLGGPDGDPAEFRELVAEYVNTLRFQDQIDRDEIGGLLATGGNIEALAKLAGAEPDSTGVSRLPLADLRRVIEELGEVGVAERIRRWDLRSDRADVILPAGLLYERVAVLAGVDEILVPHVGVKEGVILDVAEDLLGPGVHASRLEQQAFVGALSLGRRFQFDETHARHVARHALSLFDQLQGMHRLSDADRRVLLVAAVLHDVGQFISYRKHHKHSLYLIHNSEVPNVSARELELVALVARYHRRAEPKEEHFLYGELGEPERLRVRRLSSILRIADALDREHLQRVESVTAVLDDDELVIEVEGRGDLLLEQWAFRKKARMFTHVFGRDVRLAVAEPALGPRII</sequence>
<evidence type="ECO:0000259" key="3">
    <source>
        <dbReference type="Pfam" id="PF21447"/>
    </source>
</evidence>
<dbReference type="InterPro" id="IPR048950">
    <property type="entry name" value="Ppx_GppA_C"/>
</dbReference>
<dbReference type="PIRSF" id="PIRSF001267">
    <property type="entry name" value="Pyrophosphatase_GppA_Ppx"/>
    <property type="match status" value="1"/>
</dbReference>
<dbReference type="Gene3D" id="3.30.420.40">
    <property type="match status" value="1"/>
</dbReference>
<evidence type="ECO:0000256" key="1">
    <source>
        <dbReference type="ARBA" id="ARBA00022801"/>
    </source>
</evidence>
<dbReference type="SUPFAM" id="SSF109604">
    <property type="entry name" value="HD-domain/PDEase-like"/>
    <property type="match status" value="1"/>
</dbReference>
<accession>A0ABU9E989</accession>
<dbReference type="CDD" id="cd24006">
    <property type="entry name" value="ASKHA_NBD_PPX_GppA"/>
    <property type="match status" value="1"/>
</dbReference>
<evidence type="ECO:0000259" key="2">
    <source>
        <dbReference type="Pfam" id="PF02541"/>
    </source>
</evidence>
<dbReference type="Pfam" id="PF21447">
    <property type="entry name" value="Ppx-GppA_III"/>
    <property type="match status" value="1"/>
</dbReference>
<dbReference type="InterPro" id="IPR050273">
    <property type="entry name" value="GppA/Ppx_hydrolase"/>
</dbReference>
<proteinExistence type="predicted"/>
<dbReference type="Gene3D" id="1.10.3210.10">
    <property type="entry name" value="Hypothetical protein af1432"/>
    <property type="match status" value="1"/>
</dbReference>
<feature type="domain" description="Ppx/GppA phosphatase N-terminal" evidence="2">
    <location>
        <begin position="40"/>
        <end position="306"/>
    </location>
</feature>
<dbReference type="InterPro" id="IPR030673">
    <property type="entry name" value="PyroPPase_GppA_Ppx"/>
</dbReference>
<keyword evidence="5" id="KW-1185">Reference proteome</keyword>
<dbReference type="InterPro" id="IPR003607">
    <property type="entry name" value="HD/PDEase_dom"/>
</dbReference>
<protein>
    <submittedName>
        <fullName evidence="4">Ppx/GppA phosphatase family protein</fullName>
    </submittedName>
</protein>
<gene>
    <name evidence="4" type="ORF">WI372_09970</name>
</gene>
<keyword evidence="1" id="KW-0378">Hydrolase</keyword>
<comment type="caution">
    <text evidence="4">The sequence shown here is derived from an EMBL/GenBank/DDBJ whole genome shotgun (WGS) entry which is preliminary data.</text>
</comment>
<dbReference type="EMBL" id="JBBHLI010000004">
    <property type="protein sequence ID" value="MEK9501303.1"/>
    <property type="molecule type" value="Genomic_DNA"/>
</dbReference>
<dbReference type="CDD" id="cd00077">
    <property type="entry name" value="HDc"/>
    <property type="match status" value="1"/>
</dbReference>
<dbReference type="InterPro" id="IPR043129">
    <property type="entry name" value="ATPase_NBD"/>
</dbReference>
<dbReference type="Pfam" id="PF02541">
    <property type="entry name" value="Ppx-GppA"/>
    <property type="match status" value="1"/>
</dbReference>